<dbReference type="NCBIfam" id="TIGR01617">
    <property type="entry name" value="arsC_related"/>
    <property type="match status" value="1"/>
</dbReference>
<accession>A0A1I2VJH9</accession>
<gene>
    <name evidence="2" type="ORF">SAMN02982927_03083</name>
</gene>
<protein>
    <submittedName>
        <fullName evidence="2">Regulatory protein spx</fullName>
    </submittedName>
</protein>
<dbReference type="OrthoDB" id="9794155at2"/>
<evidence type="ECO:0000256" key="1">
    <source>
        <dbReference type="PROSITE-ProRule" id="PRU01282"/>
    </source>
</evidence>
<dbReference type="EMBL" id="FOOY01000027">
    <property type="protein sequence ID" value="SFG88377.1"/>
    <property type="molecule type" value="Genomic_DNA"/>
</dbReference>
<dbReference type="NCBIfam" id="NF002459">
    <property type="entry name" value="PRK01655.1"/>
    <property type="match status" value="1"/>
</dbReference>
<dbReference type="InterPro" id="IPR006504">
    <property type="entry name" value="Tscrpt_reg_Spx/MgsR"/>
</dbReference>
<dbReference type="Proteomes" id="UP000198752">
    <property type="component" value="Unassembled WGS sequence"/>
</dbReference>
<dbReference type="PANTHER" id="PTHR30041">
    <property type="entry name" value="ARSENATE REDUCTASE"/>
    <property type="match status" value="1"/>
</dbReference>
<dbReference type="PROSITE" id="PS51353">
    <property type="entry name" value="ARSC"/>
    <property type="match status" value="1"/>
</dbReference>
<name>A0A1I2VJH9_9BACL</name>
<reference evidence="3" key="1">
    <citation type="submission" date="2016-10" db="EMBL/GenBank/DDBJ databases">
        <authorList>
            <person name="Varghese N."/>
            <person name="Submissions S."/>
        </authorList>
    </citation>
    <scope>NUCLEOTIDE SEQUENCE [LARGE SCALE GENOMIC DNA]</scope>
    <source>
        <strain evidence="3">ATCC 700379</strain>
    </source>
</reference>
<dbReference type="CDD" id="cd03032">
    <property type="entry name" value="ArsC_Spx"/>
    <property type="match status" value="1"/>
</dbReference>
<dbReference type="Gene3D" id="3.40.30.10">
    <property type="entry name" value="Glutaredoxin"/>
    <property type="match status" value="1"/>
</dbReference>
<comment type="similarity">
    <text evidence="1">Belongs to the ArsC family.</text>
</comment>
<evidence type="ECO:0000313" key="2">
    <source>
        <dbReference type="EMBL" id="SFG88377.1"/>
    </source>
</evidence>
<proteinExistence type="inferred from homology"/>
<organism evidence="2 3">
    <name type="scientific">Sporolactobacillus nakayamae</name>
    <dbReference type="NCBI Taxonomy" id="269670"/>
    <lineage>
        <taxon>Bacteria</taxon>
        <taxon>Bacillati</taxon>
        <taxon>Bacillota</taxon>
        <taxon>Bacilli</taxon>
        <taxon>Bacillales</taxon>
        <taxon>Sporolactobacillaceae</taxon>
        <taxon>Sporolactobacillus</taxon>
    </lineage>
</organism>
<dbReference type="SUPFAM" id="SSF52833">
    <property type="entry name" value="Thioredoxin-like"/>
    <property type="match status" value="1"/>
</dbReference>
<dbReference type="InterPro" id="IPR036249">
    <property type="entry name" value="Thioredoxin-like_sf"/>
</dbReference>
<dbReference type="PANTHER" id="PTHR30041:SF7">
    <property type="entry name" value="GLOBAL TRANSCRIPTIONAL REGULATOR SPX"/>
    <property type="match status" value="1"/>
</dbReference>
<sequence>MRKLIFYTYPSCTSCRKTKGWLKDHQISYEERHLFRNRPDAQELMELIKLSKSGVEDLLATRSAMYKQLTVNLNDMPLSEALQLLSDEPKLLKRPIITDGKQLVVGYHQEDLKRLTLNDKREHQKSMG</sequence>
<dbReference type="AlphaFoldDB" id="A0A1I2VJH9"/>
<keyword evidence="3" id="KW-1185">Reference proteome</keyword>
<dbReference type="PROSITE" id="PS51354">
    <property type="entry name" value="GLUTAREDOXIN_2"/>
    <property type="match status" value="1"/>
</dbReference>
<evidence type="ECO:0000313" key="3">
    <source>
        <dbReference type="Proteomes" id="UP000198752"/>
    </source>
</evidence>
<dbReference type="RefSeq" id="WP_093674466.1">
    <property type="nucleotide sequence ID" value="NZ_FOOY01000027.1"/>
</dbReference>
<dbReference type="InterPro" id="IPR006660">
    <property type="entry name" value="Arsenate_reductase-like"/>
</dbReference>
<dbReference type="STRING" id="269670.SAMN02982927_03083"/>
<dbReference type="Pfam" id="PF03960">
    <property type="entry name" value="ArsC"/>
    <property type="match status" value="1"/>
</dbReference>